<dbReference type="GO" id="GO:0051213">
    <property type="term" value="F:dioxygenase activity"/>
    <property type="evidence" value="ECO:0007669"/>
    <property type="project" value="UniProtKB-KW"/>
</dbReference>
<organism evidence="1 2">
    <name type="scientific">Pleurostoma richardsiae</name>
    <dbReference type="NCBI Taxonomy" id="41990"/>
    <lineage>
        <taxon>Eukaryota</taxon>
        <taxon>Fungi</taxon>
        <taxon>Dikarya</taxon>
        <taxon>Ascomycota</taxon>
        <taxon>Pezizomycotina</taxon>
        <taxon>Sordariomycetes</taxon>
        <taxon>Sordariomycetidae</taxon>
        <taxon>Calosphaeriales</taxon>
        <taxon>Pleurostomataceae</taxon>
        <taxon>Pleurostoma</taxon>
    </lineage>
</organism>
<dbReference type="Proteomes" id="UP001174694">
    <property type="component" value="Unassembled WGS sequence"/>
</dbReference>
<evidence type="ECO:0000313" key="2">
    <source>
        <dbReference type="Proteomes" id="UP001174694"/>
    </source>
</evidence>
<dbReference type="Gene3D" id="2.60.120.620">
    <property type="entry name" value="q2cbj1_9rhob like domain"/>
    <property type="match status" value="1"/>
</dbReference>
<dbReference type="AlphaFoldDB" id="A0AA38RT02"/>
<comment type="caution">
    <text evidence="1">The sequence shown here is derived from an EMBL/GenBank/DDBJ whole genome shotgun (WGS) entry which is preliminary data.</text>
</comment>
<proteinExistence type="predicted"/>
<reference evidence="1" key="1">
    <citation type="submission" date="2022-07" db="EMBL/GenBank/DDBJ databases">
        <title>Fungi with potential for degradation of polypropylene.</title>
        <authorList>
            <person name="Gostincar C."/>
        </authorList>
    </citation>
    <scope>NUCLEOTIDE SEQUENCE</scope>
    <source>
        <strain evidence="1">EXF-13308</strain>
    </source>
</reference>
<sequence>MAPSAITPSSSPKILAAPVSNIITPKYNDWRSDLQKNGFAVVKGAVPHNRAVQYQQKAFEWLKSFGTALDIDDPTTWTKENLPVQSKINTFHAYAVAHEKFMWDARMEPRVLEAFTKLWGTAELLVSFDSLNITFPNREDVPRKGAWEHIDQSPLRKGLHCVQGIINLSPSGPEDGGLVVYPGSHAVIEEFFATQTDETTWEPLDRYLFTGEQLAWFKAKGIEPHKVCADVGDLIVWDSRTIHYGSEPTEKSTQIRTVIYAAYTPARWASPDQLALKKQVFEAYGGTTHWPHDNIVPRPTQTFLEDGTRDPRDRDQPLEIPEMSDRLLKLAGAKSY</sequence>
<accession>A0AA38RT02</accession>
<dbReference type="InterPro" id="IPR008775">
    <property type="entry name" value="Phytyl_CoA_dOase-like"/>
</dbReference>
<evidence type="ECO:0000313" key="1">
    <source>
        <dbReference type="EMBL" id="KAJ9145359.1"/>
    </source>
</evidence>
<protein>
    <submittedName>
        <fullName evidence="1">Phytanoyl-CoA dioxygenase</fullName>
    </submittedName>
</protein>
<dbReference type="Pfam" id="PF05721">
    <property type="entry name" value="PhyH"/>
    <property type="match status" value="1"/>
</dbReference>
<keyword evidence="1" id="KW-0560">Oxidoreductase</keyword>
<dbReference type="EMBL" id="JANBVO010000014">
    <property type="protein sequence ID" value="KAJ9145359.1"/>
    <property type="molecule type" value="Genomic_DNA"/>
</dbReference>
<dbReference type="SUPFAM" id="SSF51197">
    <property type="entry name" value="Clavaminate synthase-like"/>
    <property type="match status" value="1"/>
</dbReference>
<keyword evidence="1" id="KW-0223">Dioxygenase</keyword>
<dbReference type="PANTHER" id="PTHR31630:SF6">
    <property type="entry name" value="PHYTANOYL-COA DIOXYGENASE-RELATED"/>
    <property type="match status" value="1"/>
</dbReference>
<name>A0AA38RT02_9PEZI</name>
<dbReference type="PANTHER" id="PTHR31630">
    <property type="entry name" value="PHYTANOYL-COA DIOXYGENASE-RELATED-RELATED"/>
    <property type="match status" value="1"/>
</dbReference>
<gene>
    <name evidence="1" type="ORF">NKR23_g5416</name>
</gene>
<keyword evidence="2" id="KW-1185">Reference proteome</keyword>